<accession>A0A1X6X129</accession>
<evidence type="ECO:0000256" key="1">
    <source>
        <dbReference type="SAM" id="MobiDB-lite"/>
    </source>
</evidence>
<sequence>MGHLRLHPTLFRFRLSGRPSHIRGSAPRRAGAAPLQWHATVAVEHHRDDLPRSPLAARCGASGPT</sequence>
<evidence type="ECO:0000313" key="2">
    <source>
        <dbReference type="EMBL" id="SLM92189.1"/>
    </source>
</evidence>
<protein>
    <submittedName>
        <fullName evidence="2">Uncharacterized protein</fullName>
    </submittedName>
</protein>
<organism evidence="2 3">
    <name type="scientific">Brachybacterium nesterenkovii</name>
    <dbReference type="NCBI Taxonomy" id="47847"/>
    <lineage>
        <taxon>Bacteria</taxon>
        <taxon>Bacillati</taxon>
        <taxon>Actinomycetota</taxon>
        <taxon>Actinomycetes</taxon>
        <taxon>Micrococcales</taxon>
        <taxon>Dermabacteraceae</taxon>
        <taxon>Brachybacterium</taxon>
    </lineage>
</organism>
<evidence type="ECO:0000313" key="3">
    <source>
        <dbReference type="Proteomes" id="UP000195981"/>
    </source>
</evidence>
<dbReference type="Proteomes" id="UP000195981">
    <property type="component" value="Unassembled WGS sequence"/>
</dbReference>
<dbReference type="EMBL" id="FWFG01000068">
    <property type="protein sequence ID" value="SLM92189.1"/>
    <property type="molecule type" value="Genomic_DNA"/>
</dbReference>
<dbReference type="AlphaFoldDB" id="A0A1X6X129"/>
<reference evidence="2 3" key="1">
    <citation type="submission" date="2017-02" db="EMBL/GenBank/DDBJ databases">
        <authorList>
            <person name="Peterson S.W."/>
        </authorList>
    </citation>
    <scope>NUCLEOTIDE SEQUENCE [LARGE SCALE GENOMIC DNA]</scope>
    <source>
        <strain evidence="2 3">CIP104813</strain>
    </source>
</reference>
<proteinExistence type="predicted"/>
<keyword evidence="3" id="KW-1185">Reference proteome</keyword>
<name>A0A1X6X129_9MICO</name>
<gene>
    <name evidence="2" type="ORF">FM110_07655</name>
</gene>
<feature type="region of interest" description="Disordered" evidence="1">
    <location>
        <begin position="46"/>
        <end position="65"/>
    </location>
</feature>